<accession>A0ABP4UAC4</accession>
<dbReference type="RefSeq" id="WP_163571040.1">
    <property type="nucleotide sequence ID" value="NZ_BAAANY010000023.1"/>
</dbReference>
<proteinExistence type="predicted"/>
<dbReference type="Proteomes" id="UP001500618">
    <property type="component" value="Unassembled WGS sequence"/>
</dbReference>
<protein>
    <submittedName>
        <fullName evidence="1">Uncharacterized protein</fullName>
    </submittedName>
</protein>
<name>A0ABP4UAC4_9ACTN</name>
<gene>
    <name evidence="1" type="ORF">GCM10009765_58960</name>
</gene>
<comment type="caution">
    <text evidence="1">The sequence shown here is derived from an EMBL/GenBank/DDBJ whole genome shotgun (WGS) entry which is preliminary data.</text>
</comment>
<keyword evidence="2" id="KW-1185">Reference proteome</keyword>
<organism evidence="1 2">
    <name type="scientific">Fodinicola feengrottensis</name>
    <dbReference type="NCBI Taxonomy" id="435914"/>
    <lineage>
        <taxon>Bacteria</taxon>
        <taxon>Bacillati</taxon>
        <taxon>Actinomycetota</taxon>
        <taxon>Actinomycetes</taxon>
        <taxon>Mycobacteriales</taxon>
        <taxon>Fodinicola</taxon>
    </lineage>
</organism>
<reference evidence="2" key="1">
    <citation type="journal article" date="2019" name="Int. J. Syst. Evol. Microbiol.">
        <title>The Global Catalogue of Microorganisms (GCM) 10K type strain sequencing project: providing services to taxonomists for standard genome sequencing and annotation.</title>
        <authorList>
            <consortium name="The Broad Institute Genomics Platform"/>
            <consortium name="The Broad Institute Genome Sequencing Center for Infectious Disease"/>
            <person name="Wu L."/>
            <person name="Ma J."/>
        </authorList>
    </citation>
    <scope>NUCLEOTIDE SEQUENCE [LARGE SCALE GENOMIC DNA]</scope>
    <source>
        <strain evidence="2">JCM 14718</strain>
    </source>
</reference>
<dbReference type="EMBL" id="BAAANY010000023">
    <property type="protein sequence ID" value="GAA1701599.1"/>
    <property type="molecule type" value="Genomic_DNA"/>
</dbReference>
<sequence>MSVVAHTYTKLGTSMSKKLVNLETDALKVALLSSYTVTTSQDTAQFYSDVVTAGVGVETSGTGYTAGGLALTSISGSVSGHVYTLTCANPVWTTSTIAAAYALFYDSTPGSAGTNPVICYWDFGGTVSSTGASFTLTISGSGLLTLTGS</sequence>
<evidence type="ECO:0000313" key="1">
    <source>
        <dbReference type="EMBL" id="GAA1701599.1"/>
    </source>
</evidence>
<evidence type="ECO:0000313" key="2">
    <source>
        <dbReference type="Proteomes" id="UP001500618"/>
    </source>
</evidence>